<accession>A0A4C1UGD1</accession>
<protein>
    <submittedName>
        <fullName evidence="1">Uncharacterized protein</fullName>
    </submittedName>
</protein>
<dbReference type="EMBL" id="BGZK01000168">
    <property type="protein sequence ID" value="GBP24974.1"/>
    <property type="molecule type" value="Genomic_DNA"/>
</dbReference>
<comment type="caution">
    <text evidence="1">The sequence shown here is derived from an EMBL/GenBank/DDBJ whole genome shotgun (WGS) entry which is preliminary data.</text>
</comment>
<evidence type="ECO:0000313" key="2">
    <source>
        <dbReference type="Proteomes" id="UP000299102"/>
    </source>
</evidence>
<sequence length="99" mass="11320">MYWNLDTPYFHLHQKTSLILLFATAKACNLKCGCKKVSLSYSLACTTCQDQSCSNVESPTEKDAYINDERSDVLLLEQFKSIQESEEEEKIEEEDGGRE</sequence>
<dbReference type="AlphaFoldDB" id="A0A4C1UGD1"/>
<gene>
    <name evidence="1" type="ORF">EVAR_94268_1</name>
</gene>
<keyword evidence="2" id="KW-1185">Reference proteome</keyword>
<name>A0A4C1UGD1_EUMVA</name>
<dbReference type="Proteomes" id="UP000299102">
    <property type="component" value="Unassembled WGS sequence"/>
</dbReference>
<dbReference type="OrthoDB" id="6753017at2759"/>
<evidence type="ECO:0000313" key="1">
    <source>
        <dbReference type="EMBL" id="GBP24974.1"/>
    </source>
</evidence>
<reference evidence="1 2" key="1">
    <citation type="journal article" date="2019" name="Commun. Biol.">
        <title>The bagworm genome reveals a unique fibroin gene that provides high tensile strength.</title>
        <authorList>
            <person name="Kono N."/>
            <person name="Nakamura H."/>
            <person name="Ohtoshi R."/>
            <person name="Tomita M."/>
            <person name="Numata K."/>
            <person name="Arakawa K."/>
        </authorList>
    </citation>
    <scope>NUCLEOTIDE SEQUENCE [LARGE SCALE GENOMIC DNA]</scope>
</reference>
<proteinExistence type="predicted"/>
<organism evidence="1 2">
    <name type="scientific">Eumeta variegata</name>
    <name type="common">Bagworm moth</name>
    <name type="synonym">Eumeta japonica</name>
    <dbReference type="NCBI Taxonomy" id="151549"/>
    <lineage>
        <taxon>Eukaryota</taxon>
        <taxon>Metazoa</taxon>
        <taxon>Ecdysozoa</taxon>
        <taxon>Arthropoda</taxon>
        <taxon>Hexapoda</taxon>
        <taxon>Insecta</taxon>
        <taxon>Pterygota</taxon>
        <taxon>Neoptera</taxon>
        <taxon>Endopterygota</taxon>
        <taxon>Lepidoptera</taxon>
        <taxon>Glossata</taxon>
        <taxon>Ditrysia</taxon>
        <taxon>Tineoidea</taxon>
        <taxon>Psychidae</taxon>
        <taxon>Oiketicinae</taxon>
        <taxon>Eumeta</taxon>
    </lineage>
</organism>